<accession>A0ABT8CP33</accession>
<reference evidence="2" key="1">
    <citation type="journal article" date="2019" name="Int. J. Syst. Evol. Microbiol.">
        <title>The Global Catalogue of Microorganisms (GCM) 10K type strain sequencing project: providing services to taxonomists for standard genome sequencing and annotation.</title>
        <authorList>
            <consortium name="The Broad Institute Genomics Platform"/>
            <consortium name="The Broad Institute Genome Sequencing Center for Infectious Disease"/>
            <person name="Wu L."/>
            <person name="Ma J."/>
        </authorList>
    </citation>
    <scope>NUCLEOTIDE SEQUENCE [LARGE SCALE GENOMIC DNA]</scope>
    <source>
        <strain evidence="2">CECT 7226</strain>
    </source>
</reference>
<name>A0ABT8CP33_9VIBR</name>
<dbReference type="Proteomes" id="UP001223712">
    <property type="component" value="Unassembled WGS sequence"/>
</dbReference>
<sequence length="281" mass="31567">MKTLNQYQRNAVMYLLEQQETFARSVSFTPVFNMGVTEEQVRLLDYVSKVLCKAPFLTIDELLHSGMNTTKFNKTIGCLDEFKNSLGLSEYGFSDWLAAHGVCYSPGQQITIPYMIYQMFFEEIEKQYSNGNTLINGLTVELSTGSHYPSVSLFKTSDALLPTTDQKALHLAGLLLTDHYFIDNIDVGRSCLTLINKVDGSYNHVEVRCLSSHLSQSTSGGICVHDDIQLGTQSCSDYLMYPLSKLIDKHHRNYAKASETNPQGYCGSVHYVESDSIFPNK</sequence>
<gene>
    <name evidence="1" type="ORF">QWY96_17795</name>
</gene>
<proteinExistence type="predicted"/>
<evidence type="ECO:0000313" key="1">
    <source>
        <dbReference type="EMBL" id="MDN3702298.1"/>
    </source>
</evidence>
<comment type="caution">
    <text evidence="1">The sequence shown here is derived from an EMBL/GenBank/DDBJ whole genome shotgun (WGS) entry which is preliminary data.</text>
</comment>
<dbReference type="RefSeq" id="WP_261839820.1">
    <property type="nucleotide sequence ID" value="NZ_AP025459.1"/>
</dbReference>
<organism evidence="1 2">
    <name type="scientific">Vibrio artabrorum</name>
    <dbReference type="NCBI Taxonomy" id="446374"/>
    <lineage>
        <taxon>Bacteria</taxon>
        <taxon>Pseudomonadati</taxon>
        <taxon>Pseudomonadota</taxon>
        <taxon>Gammaproteobacteria</taxon>
        <taxon>Vibrionales</taxon>
        <taxon>Vibrionaceae</taxon>
        <taxon>Vibrio</taxon>
    </lineage>
</organism>
<keyword evidence="2" id="KW-1185">Reference proteome</keyword>
<evidence type="ECO:0000313" key="2">
    <source>
        <dbReference type="Proteomes" id="UP001223712"/>
    </source>
</evidence>
<protein>
    <submittedName>
        <fullName evidence="1">Uncharacterized protein</fullName>
    </submittedName>
</protein>
<dbReference type="EMBL" id="JAUFQY010000002">
    <property type="protein sequence ID" value="MDN3702298.1"/>
    <property type="molecule type" value="Genomic_DNA"/>
</dbReference>